<dbReference type="RefSeq" id="WP_135206800.1">
    <property type="nucleotide sequence ID" value="NZ_SPVF01000115.1"/>
</dbReference>
<evidence type="ECO:0000313" key="1">
    <source>
        <dbReference type="EMBL" id="TFW21761.1"/>
    </source>
</evidence>
<name>A0A4Y9SIF4_9BURK</name>
<dbReference type="InterPro" id="IPR008775">
    <property type="entry name" value="Phytyl_CoA_dOase-like"/>
</dbReference>
<dbReference type="SUPFAM" id="SSF51197">
    <property type="entry name" value="Clavaminate synthase-like"/>
    <property type="match status" value="1"/>
</dbReference>
<organism evidence="1 2">
    <name type="scientific">Zemynaea arenosa</name>
    <dbReference type="NCBI Taxonomy" id="2561931"/>
    <lineage>
        <taxon>Bacteria</taxon>
        <taxon>Pseudomonadati</taxon>
        <taxon>Pseudomonadota</taxon>
        <taxon>Betaproteobacteria</taxon>
        <taxon>Burkholderiales</taxon>
        <taxon>Oxalobacteraceae</taxon>
        <taxon>Telluria group</taxon>
        <taxon>Zemynaea</taxon>
    </lineage>
</organism>
<proteinExistence type="predicted"/>
<dbReference type="AlphaFoldDB" id="A0A4Y9SIF4"/>
<keyword evidence="1" id="KW-0560">Oxidoreductase</keyword>
<dbReference type="OrthoDB" id="506212at2"/>
<keyword evidence="2" id="KW-1185">Reference proteome</keyword>
<dbReference type="Proteomes" id="UP000298438">
    <property type="component" value="Unassembled WGS sequence"/>
</dbReference>
<accession>A0A4Y9SIF4</accession>
<dbReference type="PANTHER" id="PTHR37563">
    <property type="entry name" value="PHYTANOYL-COA DIOXYGENASE FAMILY PROTEIN (AFU_ORTHOLOGUE AFUA_2G03330)"/>
    <property type="match status" value="1"/>
</dbReference>
<keyword evidence="1" id="KW-0223">Dioxygenase</keyword>
<dbReference type="Gene3D" id="2.60.120.620">
    <property type="entry name" value="q2cbj1_9rhob like domain"/>
    <property type="match status" value="1"/>
</dbReference>
<comment type="caution">
    <text evidence="1">The sequence shown here is derived from an EMBL/GenBank/DDBJ whole genome shotgun (WGS) entry which is preliminary data.</text>
</comment>
<evidence type="ECO:0000313" key="2">
    <source>
        <dbReference type="Proteomes" id="UP000298438"/>
    </source>
</evidence>
<dbReference type="EMBL" id="SPVF01000115">
    <property type="protein sequence ID" value="TFW21761.1"/>
    <property type="molecule type" value="Genomic_DNA"/>
</dbReference>
<gene>
    <name evidence="1" type="ORF">E4L96_08580</name>
</gene>
<dbReference type="GO" id="GO:0016706">
    <property type="term" value="F:2-oxoglutarate-dependent dioxygenase activity"/>
    <property type="evidence" value="ECO:0007669"/>
    <property type="project" value="UniProtKB-ARBA"/>
</dbReference>
<sequence length="270" mass="29470">MPRYSADDHDLHAGAVRRDGITVLRQHFAPALLRTWAEAFAPLLDAHLAAQPTGTSSANRGAARHYVTLPFSGAFADPAVFADDDLLAIVDRLVGPDPVMCQLATDTPLPGSDYQPLHRDTPPLFPETAMETPPFQLAVNFPLCDVTLDNGPFETTRGTHLMGREAALAGIERGAIAVQPVTMALGDVMIRDVRAIHRGTPNRTAVQRPMVVVGYSRRWLLRPEVHIDVPQQVLDGLPHHARHLLRYNPVVADAASASAAAPERYQSFMY</sequence>
<protein>
    <submittedName>
        <fullName evidence="1">Phytanoyl-CoA dioxygenase</fullName>
    </submittedName>
</protein>
<dbReference type="Pfam" id="PF05721">
    <property type="entry name" value="PhyH"/>
    <property type="match status" value="1"/>
</dbReference>
<dbReference type="PANTHER" id="PTHR37563:SF2">
    <property type="entry name" value="PHYTANOYL-COA DIOXYGENASE FAMILY PROTEIN (AFU_ORTHOLOGUE AFUA_2G03330)"/>
    <property type="match status" value="1"/>
</dbReference>
<reference evidence="1 2" key="1">
    <citation type="submission" date="2019-03" db="EMBL/GenBank/DDBJ databases">
        <title>Draft Genome Sequence of Massilia arenosa sp. nov., a Novel Massilia Species Isolated from a Sandy-loam Maize Soil.</title>
        <authorList>
            <person name="Raths R."/>
            <person name="Peta V."/>
            <person name="Bucking H."/>
        </authorList>
    </citation>
    <scope>NUCLEOTIDE SEQUENCE [LARGE SCALE GENOMIC DNA]</scope>
    <source>
        <strain evidence="1 2">MC02</strain>
    </source>
</reference>
<dbReference type="InterPro" id="IPR051961">
    <property type="entry name" value="Fungal_Metabolite_Diox"/>
</dbReference>